<dbReference type="EMBL" id="JAPJZH010000010">
    <property type="protein sequence ID" value="MDA4847019.1"/>
    <property type="molecule type" value="Genomic_DNA"/>
</dbReference>
<evidence type="ECO:0000256" key="1">
    <source>
        <dbReference type="SAM" id="Coils"/>
    </source>
</evidence>
<gene>
    <name evidence="2" type="ORF">OOZ53_16790</name>
</gene>
<keyword evidence="1" id="KW-0175">Coiled coil</keyword>
<dbReference type="SUPFAM" id="SSF58113">
    <property type="entry name" value="Apolipoprotein A-I"/>
    <property type="match status" value="1"/>
</dbReference>
<accession>A0ABT4VQP9</accession>
<reference evidence="2" key="1">
    <citation type="submission" date="2022-11" db="EMBL/GenBank/DDBJ databases">
        <title>Hoeflea poritis sp. nov., isolated from scleractinian coral Porites lutea.</title>
        <authorList>
            <person name="Zhang G."/>
            <person name="Wei Q."/>
            <person name="Cai L."/>
        </authorList>
    </citation>
    <scope>NUCLEOTIDE SEQUENCE</scope>
    <source>
        <strain evidence="2">E7-10</strain>
    </source>
</reference>
<proteinExistence type="predicted"/>
<dbReference type="Proteomes" id="UP001148313">
    <property type="component" value="Unassembled WGS sequence"/>
</dbReference>
<comment type="caution">
    <text evidence="2">The sequence shown here is derived from an EMBL/GenBank/DDBJ whole genome shotgun (WGS) entry which is preliminary data.</text>
</comment>
<evidence type="ECO:0000313" key="3">
    <source>
        <dbReference type="Proteomes" id="UP001148313"/>
    </source>
</evidence>
<feature type="coiled-coil region" evidence="1">
    <location>
        <begin position="8"/>
        <end position="64"/>
    </location>
</feature>
<keyword evidence="3" id="KW-1185">Reference proteome</keyword>
<dbReference type="RefSeq" id="WP_271090817.1">
    <property type="nucleotide sequence ID" value="NZ_JAPJZH010000010.1"/>
</dbReference>
<name>A0ABT4VQP9_9HYPH</name>
<organism evidence="2 3">
    <name type="scientific">Hoeflea poritis</name>
    <dbReference type="NCBI Taxonomy" id="2993659"/>
    <lineage>
        <taxon>Bacteria</taxon>
        <taxon>Pseudomonadati</taxon>
        <taxon>Pseudomonadota</taxon>
        <taxon>Alphaproteobacteria</taxon>
        <taxon>Hyphomicrobiales</taxon>
        <taxon>Rhizobiaceae</taxon>
        <taxon>Hoeflea</taxon>
    </lineage>
</organism>
<sequence>MATAPSFMEQAKMHLDRVGEELSEVEKKLATASDDADNWTTEQAEKLKADWNRAREEMDSIAKRIESEGEEAVNDAKAKAERHWDALKSAVKTYRDHVERAIS</sequence>
<dbReference type="Gene3D" id="1.20.120.20">
    <property type="entry name" value="Apolipoprotein"/>
    <property type="match status" value="1"/>
</dbReference>
<evidence type="ECO:0000313" key="2">
    <source>
        <dbReference type="EMBL" id="MDA4847019.1"/>
    </source>
</evidence>
<protein>
    <submittedName>
        <fullName evidence="2">Uncharacterized protein</fullName>
    </submittedName>
</protein>